<dbReference type="PANTHER" id="PTHR23215">
    <property type="entry name" value="ZINC FINGER PROTEIN 207"/>
    <property type="match status" value="1"/>
</dbReference>
<dbReference type="STRING" id="137246.A0A401SZA9"/>
<evidence type="ECO:0000256" key="5">
    <source>
        <dbReference type="ARBA" id="ARBA00023242"/>
    </source>
</evidence>
<dbReference type="GO" id="GO:0005634">
    <property type="term" value="C:nucleus"/>
    <property type="evidence" value="ECO:0007669"/>
    <property type="project" value="UniProtKB-SubCell"/>
</dbReference>
<dbReference type="EMBL" id="BEZZ01000735">
    <property type="protein sequence ID" value="GCC35715.1"/>
    <property type="molecule type" value="Genomic_DNA"/>
</dbReference>
<comment type="caution">
    <text evidence="8">The sequence shown here is derived from an EMBL/GenBank/DDBJ whole genome shotgun (WGS) entry which is preliminary data.</text>
</comment>
<feature type="compositionally biased region" description="Acidic residues" evidence="6">
    <location>
        <begin position="113"/>
        <end position="124"/>
    </location>
</feature>
<keyword evidence="5" id="KW-0539">Nucleus</keyword>
<organism evidence="8 9">
    <name type="scientific">Chiloscyllium punctatum</name>
    <name type="common">Brownbanded bambooshark</name>
    <name type="synonym">Hemiscyllium punctatum</name>
    <dbReference type="NCBI Taxonomy" id="137246"/>
    <lineage>
        <taxon>Eukaryota</taxon>
        <taxon>Metazoa</taxon>
        <taxon>Chordata</taxon>
        <taxon>Craniata</taxon>
        <taxon>Vertebrata</taxon>
        <taxon>Chondrichthyes</taxon>
        <taxon>Elasmobranchii</taxon>
        <taxon>Galeomorphii</taxon>
        <taxon>Galeoidea</taxon>
        <taxon>Orectolobiformes</taxon>
        <taxon>Hemiscylliidae</taxon>
        <taxon>Chiloscyllium</taxon>
    </lineage>
</organism>
<dbReference type="PROSITE" id="PS00028">
    <property type="entry name" value="ZINC_FINGER_C2H2_1"/>
    <property type="match status" value="2"/>
</dbReference>
<feature type="compositionally biased region" description="Pro residues" evidence="6">
    <location>
        <begin position="240"/>
        <end position="261"/>
    </location>
</feature>
<dbReference type="GO" id="GO:0000776">
    <property type="term" value="C:kinetochore"/>
    <property type="evidence" value="ECO:0007669"/>
    <property type="project" value="TreeGrafter"/>
</dbReference>
<evidence type="ECO:0000256" key="1">
    <source>
        <dbReference type="ARBA" id="ARBA00004123"/>
    </source>
</evidence>
<dbReference type="CDD" id="cd20908">
    <property type="entry name" value="SUF4-like"/>
    <property type="match status" value="1"/>
</dbReference>
<dbReference type="PANTHER" id="PTHR23215:SF0">
    <property type="entry name" value="BUB3-INTERACTING AND GLEBS MOTIF-CONTAINING PROTEIN ZNF207"/>
    <property type="match status" value="1"/>
</dbReference>
<feature type="compositionally biased region" description="Low complexity" evidence="6">
    <location>
        <begin position="327"/>
        <end position="342"/>
    </location>
</feature>
<evidence type="ECO:0000259" key="7">
    <source>
        <dbReference type="PROSITE" id="PS00028"/>
    </source>
</evidence>
<keyword evidence="3" id="KW-0863">Zinc-finger</keyword>
<reference evidence="8 9" key="1">
    <citation type="journal article" date="2018" name="Nat. Ecol. Evol.">
        <title>Shark genomes provide insights into elasmobranch evolution and the origin of vertebrates.</title>
        <authorList>
            <person name="Hara Y"/>
            <person name="Yamaguchi K"/>
            <person name="Onimaru K"/>
            <person name="Kadota M"/>
            <person name="Koyanagi M"/>
            <person name="Keeley SD"/>
            <person name="Tatsumi K"/>
            <person name="Tanaka K"/>
            <person name="Motone F"/>
            <person name="Kageyama Y"/>
            <person name="Nozu R"/>
            <person name="Adachi N"/>
            <person name="Nishimura O"/>
            <person name="Nakagawa R"/>
            <person name="Tanegashima C"/>
            <person name="Kiyatake I"/>
            <person name="Matsumoto R"/>
            <person name="Murakumo K"/>
            <person name="Nishida K"/>
            <person name="Terakita A"/>
            <person name="Kuratani S"/>
            <person name="Sato K"/>
            <person name="Hyodo S Kuraku.S."/>
        </authorList>
    </citation>
    <scope>NUCLEOTIDE SEQUENCE [LARGE SCALE GENOMIC DNA]</scope>
</reference>
<feature type="compositionally biased region" description="Pro residues" evidence="6">
    <location>
        <begin position="422"/>
        <end position="439"/>
    </location>
</feature>
<evidence type="ECO:0000256" key="3">
    <source>
        <dbReference type="ARBA" id="ARBA00022771"/>
    </source>
</evidence>
<feature type="compositionally biased region" description="Low complexity" evidence="6">
    <location>
        <begin position="440"/>
        <end position="450"/>
    </location>
</feature>
<dbReference type="InterPro" id="IPR013087">
    <property type="entry name" value="Znf_C2H2_type"/>
</dbReference>
<name>A0A401SZA9_CHIPU</name>
<feature type="compositionally biased region" description="Basic and acidic residues" evidence="6">
    <location>
        <begin position="343"/>
        <end position="356"/>
    </location>
</feature>
<feature type="region of interest" description="Disordered" evidence="6">
    <location>
        <begin position="99"/>
        <end position="160"/>
    </location>
</feature>
<accession>A0A401SZA9</accession>
<dbReference type="Proteomes" id="UP000287033">
    <property type="component" value="Unassembled WGS sequence"/>
</dbReference>
<evidence type="ECO:0000256" key="2">
    <source>
        <dbReference type="ARBA" id="ARBA00022723"/>
    </source>
</evidence>
<dbReference type="AlphaFoldDB" id="A0A401SZA9"/>
<feature type="compositionally biased region" description="Low complexity" evidence="6">
    <location>
        <begin position="289"/>
        <end position="320"/>
    </location>
</feature>
<keyword evidence="4" id="KW-0862">Zinc</keyword>
<dbReference type="GO" id="GO:0007094">
    <property type="term" value="P:mitotic spindle assembly checkpoint signaling"/>
    <property type="evidence" value="ECO:0007669"/>
    <property type="project" value="TreeGrafter"/>
</dbReference>
<dbReference type="OMA" id="KQVLRPW"/>
<sequence>MGRKKKKQMKPWCWYCNRDFDDEKILIQHQKAKHFKCHICHKKLYTGPGLAIHCMQVHKETIDAVPNAIPGRTDIELEIYGMEGIPEKDMEERRRLLEQKTQAESQKKKQKDDDSDEFDDDDAEAGTSYQQQGMQQQQNFVSSMNQSSIHPVSGAPGIPPGMPPVVPGVPPMMPGMPPVMPGMPPGMMPMGGMMPPGPGMPPMMPGMHPGGYLKTVGGNLGMPPPVPRPGGPSMTQSQPVVPPGLPSRAPLPGPSPQPPIAKPLFPSAGQSQQSVSGPVGTDFKPLNSTPATTAEPPKPTFPAYTQSTATATSTSSSSTAKPTIPVTSKPATLTTTSATSKLIHPDEDISLEERRAQFPKYQRNIPRQGQTPLGPPPVGPLGQSCHPRFQPRERPLHSLYGQYGGPPQGMPGYLPGGMPPYGQGPPMVPPYQGGPPRPPMGMSGMRPPVMSQGGRY</sequence>
<evidence type="ECO:0000313" key="9">
    <source>
        <dbReference type="Proteomes" id="UP000287033"/>
    </source>
</evidence>
<evidence type="ECO:0000256" key="4">
    <source>
        <dbReference type="ARBA" id="ARBA00022833"/>
    </source>
</evidence>
<keyword evidence="2" id="KW-0479">Metal-binding</keyword>
<dbReference type="GO" id="GO:1990047">
    <property type="term" value="C:spindle matrix"/>
    <property type="evidence" value="ECO:0007669"/>
    <property type="project" value="TreeGrafter"/>
</dbReference>
<gene>
    <name evidence="8" type="ORF">chiPu_0014203</name>
</gene>
<dbReference type="SMART" id="SM00355">
    <property type="entry name" value="ZnF_C2H2"/>
    <property type="match status" value="2"/>
</dbReference>
<feature type="domain" description="C2H2-type" evidence="7">
    <location>
        <begin position="13"/>
        <end position="34"/>
    </location>
</feature>
<dbReference type="GO" id="GO:0008608">
    <property type="term" value="P:attachment of spindle microtubules to kinetochore"/>
    <property type="evidence" value="ECO:0007669"/>
    <property type="project" value="TreeGrafter"/>
</dbReference>
<keyword evidence="9" id="KW-1185">Reference proteome</keyword>
<proteinExistence type="predicted"/>
<protein>
    <recommendedName>
        <fullName evidence="7">C2H2-type domain-containing protein</fullName>
    </recommendedName>
</protein>
<dbReference type="GO" id="GO:0008270">
    <property type="term" value="F:zinc ion binding"/>
    <property type="evidence" value="ECO:0007669"/>
    <property type="project" value="UniProtKB-KW"/>
</dbReference>
<dbReference type="GO" id="GO:0090307">
    <property type="term" value="P:mitotic spindle assembly"/>
    <property type="evidence" value="ECO:0007669"/>
    <property type="project" value="TreeGrafter"/>
</dbReference>
<dbReference type="GO" id="GO:0008017">
    <property type="term" value="F:microtubule binding"/>
    <property type="evidence" value="ECO:0007669"/>
    <property type="project" value="TreeGrafter"/>
</dbReference>
<comment type="subcellular location">
    <subcellularLocation>
        <location evidence="1">Nucleus</location>
    </subcellularLocation>
</comment>
<feature type="region of interest" description="Disordered" evidence="6">
    <location>
        <begin position="220"/>
        <end position="456"/>
    </location>
</feature>
<evidence type="ECO:0000313" key="8">
    <source>
        <dbReference type="EMBL" id="GCC35715.1"/>
    </source>
</evidence>
<feature type="compositionally biased region" description="Polar residues" evidence="6">
    <location>
        <begin position="139"/>
        <end position="150"/>
    </location>
</feature>
<dbReference type="OrthoDB" id="1306014at2759"/>
<evidence type="ECO:0000256" key="6">
    <source>
        <dbReference type="SAM" id="MobiDB-lite"/>
    </source>
</evidence>
<feature type="domain" description="C2H2-type" evidence="7">
    <location>
        <begin position="37"/>
        <end position="58"/>
    </location>
</feature>